<dbReference type="SMART" id="SM00028">
    <property type="entry name" value="TPR"/>
    <property type="match status" value="5"/>
</dbReference>
<keyword evidence="2" id="KW-0802">TPR repeat</keyword>
<dbReference type="PROSITE" id="PS50293">
    <property type="entry name" value="TPR_REGION"/>
    <property type="match status" value="2"/>
</dbReference>
<dbReference type="InterPro" id="IPR050498">
    <property type="entry name" value="Ycf3"/>
</dbReference>
<dbReference type="Pfam" id="PF07676">
    <property type="entry name" value="PD40"/>
    <property type="match status" value="2"/>
</dbReference>
<dbReference type="SUPFAM" id="SSF82171">
    <property type="entry name" value="DPP6 N-terminal domain-like"/>
    <property type="match status" value="1"/>
</dbReference>
<organism evidence="3">
    <name type="scientific">marine sediment metagenome</name>
    <dbReference type="NCBI Taxonomy" id="412755"/>
    <lineage>
        <taxon>unclassified sequences</taxon>
        <taxon>metagenomes</taxon>
        <taxon>ecological metagenomes</taxon>
    </lineage>
</organism>
<evidence type="ECO:0000313" key="3">
    <source>
        <dbReference type="EMBL" id="KKO03446.1"/>
    </source>
</evidence>
<protein>
    <submittedName>
        <fullName evidence="3">Uncharacterized protein</fullName>
    </submittedName>
</protein>
<dbReference type="PROSITE" id="PS50005">
    <property type="entry name" value="TPR"/>
    <property type="match status" value="5"/>
</dbReference>
<dbReference type="PANTHER" id="PTHR44858:SF1">
    <property type="entry name" value="UDP-N-ACETYLGLUCOSAMINE--PEPTIDE N-ACETYLGLUCOSAMINYLTRANSFERASE SPINDLY-RELATED"/>
    <property type="match status" value="1"/>
</dbReference>
<dbReference type="InterPro" id="IPR011042">
    <property type="entry name" value="6-blade_b-propeller_TolB-like"/>
</dbReference>
<dbReference type="AlphaFoldDB" id="A0A0F9VE62"/>
<name>A0A0F9VE62_9ZZZZ</name>
<keyword evidence="1" id="KW-0677">Repeat</keyword>
<reference evidence="3" key="1">
    <citation type="journal article" date="2015" name="Nature">
        <title>Complex archaea that bridge the gap between prokaryotes and eukaryotes.</title>
        <authorList>
            <person name="Spang A."/>
            <person name="Saw J.H."/>
            <person name="Jorgensen S.L."/>
            <person name="Zaremba-Niedzwiedzka K."/>
            <person name="Martijn J."/>
            <person name="Lind A.E."/>
            <person name="van Eijk R."/>
            <person name="Schleper C."/>
            <person name="Guy L."/>
            <person name="Ettema T.J."/>
        </authorList>
    </citation>
    <scope>NUCLEOTIDE SEQUENCE</scope>
</reference>
<dbReference type="InterPro" id="IPR019734">
    <property type="entry name" value="TPR_rpt"/>
</dbReference>
<dbReference type="SUPFAM" id="SSF48452">
    <property type="entry name" value="TPR-like"/>
    <property type="match status" value="1"/>
</dbReference>
<dbReference type="Gene3D" id="2.120.10.30">
    <property type="entry name" value="TolB, C-terminal domain"/>
    <property type="match status" value="1"/>
</dbReference>
<evidence type="ECO:0000256" key="2">
    <source>
        <dbReference type="ARBA" id="ARBA00022803"/>
    </source>
</evidence>
<dbReference type="Pfam" id="PF13176">
    <property type="entry name" value="TPR_7"/>
    <property type="match status" value="1"/>
</dbReference>
<dbReference type="Gene3D" id="1.25.40.10">
    <property type="entry name" value="Tetratricopeptide repeat domain"/>
    <property type="match status" value="1"/>
</dbReference>
<evidence type="ECO:0000256" key="1">
    <source>
        <dbReference type="ARBA" id="ARBA00022737"/>
    </source>
</evidence>
<dbReference type="EMBL" id="LAZR01000026">
    <property type="protein sequence ID" value="KKO03446.1"/>
    <property type="molecule type" value="Genomic_DNA"/>
</dbReference>
<proteinExistence type="predicted"/>
<gene>
    <name evidence="3" type="ORF">LCGC14_0093700</name>
</gene>
<dbReference type="InterPro" id="IPR011990">
    <property type="entry name" value="TPR-like_helical_dom_sf"/>
</dbReference>
<accession>A0A0F9VE62</accession>
<dbReference type="InterPro" id="IPR011659">
    <property type="entry name" value="WD40"/>
</dbReference>
<dbReference type="Pfam" id="PF14559">
    <property type="entry name" value="TPR_19"/>
    <property type="match status" value="1"/>
</dbReference>
<sequence>MKRIFLPLALLALTAVVVGIVVKWQEHRIEDTPPGDRQPVLAVKANAPSTVDAGQQQLILALAEAGRGADSPGEIVIDYPIDGSIFPPDMIAPTFLWHDDTPDVDRWLINVALADGEGHIYVLAEGDPPPMGETDPRCFGPTNEPYEPTPYQASAKSWTPDADVWEAIKAQSAEAPASVIMYGFNSDRPSHVLSTGQMTMTTSRDPVDAPIFYRDVPLMPVRSDEDGVIKPLADANLGLIQWRLKDVSRPDSRVVLADIPTCANCHSFSADGQTLGMDVDGPSGDKGAYALAQIERDMSIGPDEIITWNSFADKPEGHRTIGFLSRVSPDGQHVISTVNEAVYVANFTDHEFLQVFYPTRGILAYYSRRTDEMKALPGADDTDYVHCDPVWTPDGETVVFARARACDPYSDEKPTHANDERELQIQFDLFRIPFKDGLGGEPEPIEGASNNGMSNTFPKVSPDGKWIVFVKCRNGQLMRPDGELWIVPVEGGQARKMACNTRLMNSWHSFSPNGRWMVFSSKSNTPYTQMLLTHIDADGNDSPAILIPNATAANRAVNIPEFVNINYDELVSMEVPGVAYYQNFNRGNKLMAAGRLHEAIAEFNKALGAEPTSVRINTQLGTCFTKVRQLGQASACFERVVQTDPKNTIALINLGALYVSRGMPAKAIRYLEDALKIDPDVTDAHINLGIALDMCGDPQEAFKHFQEASTLSPDSAKAHNGLGLTSGKMGRTDEAIEHFQKALLIDPQFHIARRNLRKALQAKTMNQGS</sequence>
<dbReference type="PANTHER" id="PTHR44858">
    <property type="entry name" value="TETRATRICOPEPTIDE REPEAT PROTEIN 6"/>
    <property type="match status" value="1"/>
</dbReference>
<comment type="caution">
    <text evidence="3">The sequence shown here is derived from an EMBL/GenBank/DDBJ whole genome shotgun (WGS) entry which is preliminary data.</text>
</comment>
<dbReference type="Pfam" id="PF00515">
    <property type="entry name" value="TPR_1"/>
    <property type="match status" value="1"/>
</dbReference>